<dbReference type="InterPro" id="IPR020845">
    <property type="entry name" value="AMP-binding_CS"/>
</dbReference>
<reference evidence="5 6" key="1">
    <citation type="submission" date="2024-10" db="EMBL/GenBank/DDBJ databases">
        <authorList>
            <person name="Deangelis K."/>
            <person name="Huntemann M."/>
            <person name="Clum A."/>
            <person name="Wang J."/>
            <person name="Palaniappan K."/>
            <person name="Ritter S."/>
            <person name="Chen I.-M."/>
            <person name="Stamatis D."/>
            <person name="Reddy T."/>
            <person name="O'Malley R."/>
            <person name="Daum C."/>
            <person name="Ng V."/>
            <person name="Ivanova N."/>
            <person name="Kyrpides N."/>
            <person name="Woyke T."/>
        </authorList>
    </citation>
    <scope>NUCLEOTIDE SEQUENCE [LARGE SCALE GENOMIC DNA]</scope>
    <source>
        <strain evidence="5 6">GAS97</strain>
    </source>
</reference>
<keyword evidence="2" id="KW-0436">Ligase</keyword>
<dbReference type="SUPFAM" id="SSF56801">
    <property type="entry name" value="Acetyl-CoA synthetase-like"/>
    <property type="match status" value="1"/>
</dbReference>
<dbReference type="EMBL" id="JBIYDN010000023">
    <property type="protein sequence ID" value="MFK4446035.1"/>
    <property type="molecule type" value="Genomic_DNA"/>
</dbReference>
<accession>A0ABW8MTT2</accession>
<evidence type="ECO:0000256" key="1">
    <source>
        <dbReference type="ARBA" id="ARBA00006432"/>
    </source>
</evidence>
<evidence type="ECO:0000313" key="5">
    <source>
        <dbReference type="EMBL" id="MFK4446035.1"/>
    </source>
</evidence>
<dbReference type="InterPro" id="IPR025110">
    <property type="entry name" value="AMP-bd_C"/>
</dbReference>
<proteinExistence type="inferred from homology"/>
<dbReference type="Pfam" id="PF13193">
    <property type="entry name" value="AMP-binding_C"/>
    <property type="match status" value="1"/>
</dbReference>
<dbReference type="Pfam" id="PF00501">
    <property type="entry name" value="AMP-binding"/>
    <property type="match status" value="1"/>
</dbReference>
<reference evidence="5 6" key="2">
    <citation type="submission" date="2024-11" db="EMBL/GenBank/DDBJ databases">
        <title>Using genomics to understand microbial adaptation to soil warming.</title>
        <authorList>
            <person name="Deangelis K.M. PhD."/>
        </authorList>
    </citation>
    <scope>NUCLEOTIDE SEQUENCE [LARGE SCALE GENOMIC DNA]</scope>
    <source>
        <strain evidence="5 6">GAS97</strain>
    </source>
</reference>
<organism evidence="5 6">
    <name type="scientific">Caballeronia udeis</name>
    <dbReference type="NCBI Taxonomy" id="1232866"/>
    <lineage>
        <taxon>Bacteria</taxon>
        <taxon>Pseudomonadati</taxon>
        <taxon>Pseudomonadota</taxon>
        <taxon>Betaproteobacteria</taxon>
        <taxon>Burkholderiales</taxon>
        <taxon>Burkholderiaceae</taxon>
        <taxon>Caballeronia</taxon>
    </lineage>
</organism>
<feature type="domain" description="AMP-dependent synthetase/ligase" evidence="3">
    <location>
        <begin position="32"/>
        <end position="400"/>
    </location>
</feature>
<dbReference type="InterPro" id="IPR045851">
    <property type="entry name" value="AMP-bd_C_sf"/>
</dbReference>
<dbReference type="Gene3D" id="3.40.50.12780">
    <property type="entry name" value="N-terminal domain of ligase-like"/>
    <property type="match status" value="1"/>
</dbReference>
<feature type="domain" description="AMP-binding enzyme C-terminal" evidence="4">
    <location>
        <begin position="452"/>
        <end position="527"/>
    </location>
</feature>
<dbReference type="Gene3D" id="3.30.300.30">
    <property type="match status" value="1"/>
</dbReference>
<sequence length="542" mass="60291">MKLKPTHEVAPELQQSYRKNGWWGDITFSDILEKRVEEIPECVAFKDDYRVVSYAQLWSEVRRFAELLRRQGVGCGDVVTLQLPNRIEFPVVFFALELIGAVANKISPDLRAEELRYILTFSRSKAYVCAKQFKGFDYIGMLRGLRENLSEPICVVCVDPIEGDDVVSYADALSNLPALSDQDRVRMDPDQIMRMCFTSGTTGNPKGVLHSFNTTLCAARFLNRDMHVAQNDVLLAYLPVALNWGYLTLLQSVMAGACTVLLERFSARAALARIESERVTYIPTAPAAIVAMLNAPEQRVTDCSSLRVMVTGGASASPDMIREFESAFPTVHLIELYGMLETGFHSYTRLDDEPLMVIGTVGRCVDELEVGVLDDVGGLVEHGQTGELAARGPSVHLGYLDNARANVESFTPDGWFRTGDLGEIMDERGNIRISGRKKEIINRGGKKYFPREIEDLLYEHHAFLQIAVVGLADARLGERNCLCAVLQPGAQITLSEVVALLKDRVADYKLPEELVVLDEFPMTSSGKIRRAELIKQLSSRSG</sequence>
<gene>
    <name evidence="5" type="ORF">ABH943_006067</name>
</gene>
<dbReference type="InterPro" id="IPR000873">
    <property type="entry name" value="AMP-dep_synth/lig_dom"/>
</dbReference>
<dbReference type="InterPro" id="IPR042099">
    <property type="entry name" value="ANL_N_sf"/>
</dbReference>
<evidence type="ECO:0000313" key="6">
    <source>
        <dbReference type="Proteomes" id="UP001620514"/>
    </source>
</evidence>
<protein>
    <submittedName>
        <fullName evidence="5">Non-ribosomal peptide synthetase component E (Peptide arylation enzyme)</fullName>
    </submittedName>
</protein>
<evidence type="ECO:0000259" key="4">
    <source>
        <dbReference type="Pfam" id="PF13193"/>
    </source>
</evidence>
<dbReference type="PANTHER" id="PTHR43201:SF5">
    <property type="entry name" value="MEDIUM-CHAIN ACYL-COA LIGASE ACSF2, MITOCHONDRIAL"/>
    <property type="match status" value="1"/>
</dbReference>
<comment type="similarity">
    <text evidence="1">Belongs to the ATP-dependent AMP-binding enzyme family.</text>
</comment>
<evidence type="ECO:0000259" key="3">
    <source>
        <dbReference type="Pfam" id="PF00501"/>
    </source>
</evidence>
<dbReference type="PROSITE" id="PS00455">
    <property type="entry name" value="AMP_BINDING"/>
    <property type="match status" value="1"/>
</dbReference>
<evidence type="ECO:0000256" key="2">
    <source>
        <dbReference type="ARBA" id="ARBA00022598"/>
    </source>
</evidence>
<keyword evidence="6" id="KW-1185">Reference proteome</keyword>
<comment type="caution">
    <text evidence="5">The sequence shown here is derived from an EMBL/GenBank/DDBJ whole genome shotgun (WGS) entry which is preliminary data.</text>
</comment>
<name>A0ABW8MTT2_9BURK</name>
<dbReference type="Proteomes" id="UP001620514">
    <property type="component" value="Unassembled WGS sequence"/>
</dbReference>
<dbReference type="PANTHER" id="PTHR43201">
    <property type="entry name" value="ACYL-COA SYNTHETASE"/>
    <property type="match status" value="1"/>
</dbReference>